<gene>
    <name evidence="3" type="ORF">CGLY_04550</name>
</gene>
<dbReference type="RefSeq" id="WP_052539671.1">
    <property type="nucleotide sequence ID" value="NZ_CP006842.1"/>
</dbReference>
<evidence type="ECO:0000256" key="2">
    <source>
        <dbReference type="SAM" id="Phobius"/>
    </source>
</evidence>
<feature type="compositionally biased region" description="Low complexity" evidence="1">
    <location>
        <begin position="209"/>
        <end position="218"/>
    </location>
</feature>
<feature type="region of interest" description="Disordered" evidence="1">
    <location>
        <begin position="64"/>
        <end position="304"/>
    </location>
</feature>
<dbReference type="Proteomes" id="UP000023703">
    <property type="component" value="Chromosome"/>
</dbReference>
<dbReference type="EMBL" id="CP006842">
    <property type="protein sequence ID" value="AHW63358.1"/>
    <property type="molecule type" value="Genomic_DNA"/>
</dbReference>
<feature type="compositionally biased region" description="Polar residues" evidence="1">
    <location>
        <begin position="85"/>
        <end position="94"/>
    </location>
</feature>
<keyword evidence="2" id="KW-0472">Membrane</keyword>
<feature type="compositionally biased region" description="Polar residues" evidence="1">
    <location>
        <begin position="224"/>
        <end position="247"/>
    </location>
</feature>
<keyword evidence="2" id="KW-1133">Transmembrane helix</keyword>
<organism evidence="3 4">
    <name type="scientific">Corynebacterium glyciniphilum AJ 3170</name>
    <dbReference type="NCBI Taxonomy" id="1404245"/>
    <lineage>
        <taxon>Bacteria</taxon>
        <taxon>Bacillati</taxon>
        <taxon>Actinomycetota</taxon>
        <taxon>Actinomycetes</taxon>
        <taxon>Mycobacteriales</taxon>
        <taxon>Corynebacteriaceae</taxon>
        <taxon>Corynebacterium</taxon>
    </lineage>
</organism>
<dbReference type="eggNOG" id="ENOG5032KRZ">
    <property type="taxonomic scope" value="Bacteria"/>
</dbReference>
<keyword evidence="4" id="KW-1185">Reference proteome</keyword>
<feature type="compositionally biased region" description="Basic and acidic residues" evidence="1">
    <location>
        <begin position="1"/>
        <end position="11"/>
    </location>
</feature>
<feature type="compositionally biased region" description="Basic and acidic residues" evidence="1">
    <location>
        <begin position="122"/>
        <end position="131"/>
    </location>
</feature>
<dbReference type="AlphaFoldDB" id="X5DJT7"/>
<proteinExistence type="predicted"/>
<name>X5DJT7_9CORY</name>
<reference evidence="3 4" key="1">
    <citation type="journal article" date="2015" name="Int. J. Syst. Evol. Microbiol.">
        <title>Revisiting Corynebacterium glyciniphilum (ex Kubota et al., 1972) sp. nov., nom. rev., isolated from putrefied banana.</title>
        <authorList>
            <person name="Al-Dilaimi A."/>
            <person name="Bednarz H."/>
            <person name="Lomker A."/>
            <person name="Niehaus K."/>
            <person name="Kalinowski J."/>
            <person name="Ruckert C."/>
        </authorList>
    </citation>
    <scope>NUCLEOTIDE SEQUENCE [LARGE SCALE GENOMIC DNA]</scope>
    <source>
        <strain evidence="3">AJ 3170</strain>
    </source>
</reference>
<evidence type="ECO:0000256" key="1">
    <source>
        <dbReference type="SAM" id="MobiDB-lite"/>
    </source>
</evidence>
<accession>X5DJT7</accession>
<sequence>MDYELEPERPTDNPPAVDGSSTEHHESLLRAEAARASRTNRVLGSFVVAGFAAATIVGVVTWQNVSPSHDDGPVPVEEAAAGGSLPSSEETSARGSGEDHRSTESMSPDADGTDSDGGEATRSPDSRDDHITPLTADQYAPPNAWSGDQFVTPGQYPAGNEDAAPDDTADTATNGADDGTDSENSAGNTPDGDNGSSSPERPSLTDLLPSIPGMPSIPGGNGSDDNGTPDNTGAPESTEPSEPTDSTDPAAPTEPSEPADPSASDNPGRPTGEGTPGDGADATEAPGSAHDPDEAVTDTTGPTP</sequence>
<feature type="region of interest" description="Disordered" evidence="1">
    <location>
        <begin position="1"/>
        <end position="30"/>
    </location>
</feature>
<dbReference type="KEGG" id="cgy:CGLY_04550"/>
<feature type="transmembrane region" description="Helical" evidence="2">
    <location>
        <begin position="42"/>
        <end position="62"/>
    </location>
</feature>
<evidence type="ECO:0000313" key="3">
    <source>
        <dbReference type="EMBL" id="AHW63358.1"/>
    </source>
</evidence>
<protein>
    <submittedName>
        <fullName evidence="3">Uncharacterized protein</fullName>
    </submittedName>
</protein>
<evidence type="ECO:0000313" key="4">
    <source>
        <dbReference type="Proteomes" id="UP000023703"/>
    </source>
</evidence>
<feature type="compositionally biased region" description="Basic and acidic residues" evidence="1">
    <location>
        <begin position="21"/>
        <end position="30"/>
    </location>
</feature>
<dbReference type="HOGENOM" id="CLU_914361_0_0_11"/>
<keyword evidence="2" id="KW-0812">Transmembrane</keyword>
<dbReference type="OrthoDB" id="4404895at2"/>